<accession>A0AAD7CZE7</accession>
<gene>
    <name evidence="1" type="ORF">B0H17DRAFT_1141583</name>
</gene>
<name>A0AAD7CZE7_MYCRO</name>
<dbReference type="Proteomes" id="UP001221757">
    <property type="component" value="Unassembled WGS sequence"/>
</dbReference>
<dbReference type="EMBL" id="JARKIE010000175">
    <property type="protein sequence ID" value="KAJ7671141.1"/>
    <property type="molecule type" value="Genomic_DNA"/>
</dbReference>
<keyword evidence="2" id="KW-1185">Reference proteome</keyword>
<evidence type="ECO:0000313" key="1">
    <source>
        <dbReference type="EMBL" id="KAJ7671141.1"/>
    </source>
</evidence>
<evidence type="ECO:0000313" key="2">
    <source>
        <dbReference type="Proteomes" id="UP001221757"/>
    </source>
</evidence>
<organism evidence="1 2">
    <name type="scientific">Mycena rosella</name>
    <name type="common">Pink bonnet</name>
    <name type="synonym">Agaricus rosellus</name>
    <dbReference type="NCBI Taxonomy" id="1033263"/>
    <lineage>
        <taxon>Eukaryota</taxon>
        <taxon>Fungi</taxon>
        <taxon>Dikarya</taxon>
        <taxon>Basidiomycota</taxon>
        <taxon>Agaricomycotina</taxon>
        <taxon>Agaricomycetes</taxon>
        <taxon>Agaricomycetidae</taxon>
        <taxon>Agaricales</taxon>
        <taxon>Marasmiineae</taxon>
        <taxon>Mycenaceae</taxon>
        <taxon>Mycena</taxon>
    </lineage>
</organism>
<proteinExistence type="predicted"/>
<protein>
    <submittedName>
        <fullName evidence="1">Uncharacterized protein</fullName>
    </submittedName>
</protein>
<dbReference type="AlphaFoldDB" id="A0AAD7CZE7"/>
<sequence>MCSDEAPQKNWEMIKEGIVRLPGGDPERVTVAEWNGSGIKVTLSAWMDAVEARDEGGGDDADSYMYVAPNPSCPTCVSGRRRAQLCTRWRHAAGGDANRVWQMKQMEGGGRDEA</sequence>
<comment type="caution">
    <text evidence="1">The sequence shown here is derived from an EMBL/GenBank/DDBJ whole genome shotgun (WGS) entry which is preliminary data.</text>
</comment>
<reference evidence="1" key="1">
    <citation type="submission" date="2023-03" db="EMBL/GenBank/DDBJ databases">
        <title>Massive genome expansion in bonnet fungi (Mycena s.s.) driven by repeated elements and novel gene families across ecological guilds.</title>
        <authorList>
            <consortium name="Lawrence Berkeley National Laboratory"/>
            <person name="Harder C.B."/>
            <person name="Miyauchi S."/>
            <person name="Viragh M."/>
            <person name="Kuo A."/>
            <person name="Thoen E."/>
            <person name="Andreopoulos B."/>
            <person name="Lu D."/>
            <person name="Skrede I."/>
            <person name="Drula E."/>
            <person name="Henrissat B."/>
            <person name="Morin E."/>
            <person name="Kohler A."/>
            <person name="Barry K."/>
            <person name="LaButti K."/>
            <person name="Morin E."/>
            <person name="Salamov A."/>
            <person name="Lipzen A."/>
            <person name="Mereny Z."/>
            <person name="Hegedus B."/>
            <person name="Baldrian P."/>
            <person name="Stursova M."/>
            <person name="Weitz H."/>
            <person name="Taylor A."/>
            <person name="Grigoriev I.V."/>
            <person name="Nagy L.G."/>
            <person name="Martin F."/>
            <person name="Kauserud H."/>
        </authorList>
    </citation>
    <scope>NUCLEOTIDE SEQUENCE</scope>
    <source>
        <strain evidence="1">CBHHK067</strain>
    </source>
</reference>